<feature type="region of interest" description="Disordered" evidence="11">
    <location>
        <begin position="24"/>
        <end position="57"/>
    </location>
</feature>
<evidence type="ECO:0000256" key="11">
    <source>
        <dbReference type="SAM" id="MobiDB-lite"/>
    </source>
</evidence>
<keyword evidence="13" id="KW-1185">Reference proteome</keyword>
<evidence type="ECO:0000256" key="3">
    <source>
        <dbReference type="ARBA" id="ARBA00022517"/>
    </source>
</evidence>
<dbReference type="Pfam" id="PF03587">
    <property type="entry name" value="EMG1"/>
    <property type="match status" value="1"/>
</dbReference>
<dbReference type="Gene3D" id="3.40.1280.10">
    <property type="match status" value="1"/>
</dbReference>
<keyword evidence="10" id="KW-0539">Nucleus</keyword>
<dbReference type="CDD" id="cd18088">
    <property type="entry name" value="Nep1-like"/>
    <property type="match status" value="1"/>
</dbReference>
<evidence type="ECO:0000256" key="2">
    <source>
        <dbReference type="ARBA" id="ARBA00008115"/>
    </source>
</evidence>
<comment type="similarity">
    <text evidence="2">Belongs to the class IV-like SAM-binding methyltransferase superfamily. RNA methyltransferase NEP1 family.</text>
</comment>
<evidence type="ECO:0000256" key="10">
    <source>
        <dbReference type="ARBA" id="ARBA00023242"/>
    </source>
</evidence>
<keyword evidence="4" id="KW-0698">rRNA processing</keyword>
<dbReference type="GO" id="GO:0070475">
    <property type="term" value="P:rRNA base methylation"/>
    <property type="evidence" value="ECO:0007669"/>
    <property type="project" value="InterPro"/>
</dbReference>
<evidence type="ECO:0000256" key="1">
    <source>
        <dbReference type="ARBA" id="ARBA00004604"/>
    </source>
</evidence>
<proteinExistence type="inferred from homology"/>
<dbReference type="PANTHER" id="PTHR12636">
    <property type="entry name" value="NEP1/MRA1"/>
    <property type="match status" value="1"/>
</dbReference>
<dbReference type="PANTHER" id="PTHR12636:SF5">
    <property type="entry name" value="RIBOSOMAL RNA SMALL SUBUNIT METHYLTRANSFERASE NEP1"/>
    <property type="match status" value="1"/>
</dbReference>
<evidence type="ECO:0000256" key="9">
    <source>
        <dbReference type="ARBA" id="ARBA00022884"/>
    </source>
</evidence>
<dbReference type="GO" id="GO:0019843">
    <property type="term" value="F:rRNA binding"/>
    <property type="evidence" value="ECO:0007669"/>
    <property type="project" value="UniProtKB-KW"/>
</dbReference>
<keyword evidence="8" id="KW-0699">rRNA-binding</keyword>
<organism evidence="12 13">
    <name type="scientific">Cyanidium caldarium</name>
    <name type="common">Red alga</name>
    <dbReference type="NCBI Taxonomy" id="2771"/>
    <lineage>
        <taxon>Eukaryota</taxon>
        <taxon>Rhodophyta</taxon>
        <taxon>Bangiophyceae</taxon>
        <taxon>Cyanidiales</taxon>
        <taxon>Cyanidiaceae</taxon>
        <taxon>Cyanidium</taxon>
    </lineage>
</organism>
<keyword evidence="5" id="KW-0489">Methyltransferase</keyword>
<evidence type="ECO:0000313" key="12">
    <source>
        <dbReference type="EMBL" id="KAK4537192.1"/>
    </source>
</evidence>
<evidence type="ECO:0000256" key="8">
    <source>
        <dbReference type="ARBA" id="ARBA00022730"/>
    </source>
</evidence>
<dbReference type="InterPro" id="IPR029028">
    <property type="entry name" value="Alpha/beta_knot_MTases"/>
</dbReference>
<dbReference type="InterPro" id="IPR005304">
    <property type="entry name" value="Rbsml_bgen_MeTrfase_EMG1/NEP1"/>
</dbReference>
<keyword evidence="3" id="KW-0690">Ribosome biogenesis</keyword>
<dbReference type="InterPro" id="IPR029026">
    <property type="entry name" value="tRNA_m1G_MTases_N"/>
</dbReference>
<dbReference type="Proteomes" id="UP001301350">
    <property type="component" value="Unassembled WGS sequence"/>
</dbReference>
<comment type="caution">
    <text evidence="12">The sequence shown here is derived from an EMBL/GenBank/DDBJ whole genome shotgun (WGS) entry which is preliminary data.</text>
</comment>
<evidence type="ECO:0000313" key="13">
    <source>
        <dbReference type="Proteomes" id="UP001301350"/>
    </source>
</evidence>
<gene>
    <name evidence="12" type="ORF">CDCA_CDCA11G3217</name>
</gene>
<reference evidence="12 13" key="1">
    <citation type="submission" date="2022-07" db="EMBL/GenBank/DDBJ databases">
        <title>Genome-wide signatures of adaptation to extreme environments.</title>
        <authorList>
            <person name="Cho C.H."/>
            <person name="Yoon H.S."/>
        </authorList>
    </citation>
    <scope>NUCLEOTIDE SEQUENCE [LARGE SCALE GENOMIC DNA]</scope>
    <source>
        <strain evidence="12 13">DBV 063 E5</strain>
    </source>
</reference>
<sequence length="241" mass="26569">MSKRPRTVQHAPVGTGQVIVVLEGASLEAAPRRPPPSRRRRDPAPADASSSNAQLLSGEEHATFISKRLGRDPAEYRPDIVHQCLLTLLDSPLNKAGRLRVYVHTLRNVLVEVHPHIRIPRTYRRFSGLMAQLLHKLRVRATNSSDTLLRVIGNPVTSHLPPGCRKILLTYPCDRLRDVRAVAVDDIGDDEPVAFIVGAISRGEIACDWADESMSISEYPCSASVICGRVCNAFEGKYGIL</sequence>
<evidence type="ECO:0000256" key="4">
    <source>
        <dbReference type="ARBA" id="ARBA00022552"/>
    </source>
</evidence>
<keyword evidence="9" id="KW-0694">RNA-binding</keyword>
<keyword evidence="7" id="KW-0949">S-adenosyl-L-methionine</keyword>
<dbReference type="FunFam" id="3.40.1280.10:FF:000003">
    <property type="entry name" value="Ribosomal RNA small subunit methyltransferase"/>
    <property type="match status" value="1"/>
</dbReference>
<protein>
    <recommendedName>
        <fullName evidence="14">Ribosomal RNA small subunit methyltransferase NEP1</fullName>
    </recommendedName>
</protein>
<dbReference type="GO" id="GO:0070037">
    <property type="term" value="F:rRNA (pseudouridine) methyltransferase activity"/>
    <property type="evidence" value="ECO:0007669"/>
    <property type="project" value="InterPro"/>
</dbReference>
<comment type="subcellular location">
    <subcellularLocation>
        <location evidence="1">Nucleus</location>
        <location evidence="1">Nucleolus</location>
    </subcellularLocation>
</comment>
<evidence type="ECO:0008006" key="14">
    <source>
        <dbReference type="Google" id="ProtNLM"/>
    </source>
</evidence>
<name>A0AAV9IY24_CYACA</name>
<accession>A0AAV9IY24</accession>
<dbReference type="AlphaFoldDB" id="A0AAV9IY24"/>
<evidence type="ECO:0000256" key="7">
    <source>
        <dbReference type="ARBA" id="ARBA00022691"/>
    </source>
</evidence>
<dbReference type="SUPFAM" id="SSF75217">
    <property type="entry name" value="alpha/beta knot"/>
    <property type="match status" value="1"/>
</dbReference>
<evidence type="ECO:0000256" key="5">
    <source>
        <dbReference type="ARBA" id="ARBA00022603"/>
    </source>
</evidence>
<keyword evidence="6" id="KW-0808">Transferase</keyword>
<dbReference type="GO" id="GO:0032040">
    <property type="term" value="C:small-subunit processome"/>
    <property type="evidence" value="ECO:0007669"/>
    <property type="project" value="TreeGrafter"/>
</dbReference>
<evidence type="ECO:0000256" key="6">
    <source>
        <dbReference type="ARBA" id="ARBA00022679"/>
    </source>
</evidence>
<dbReference type="EMBL" id="JANCYW010000011">
    <property type="protein sequence ID" value="KAK4537192.1"/>
    <property type="molecule type" value="Genomic_DNA"/>
</dbReference>